<protein>
    <submittedName>
        <fullName evidence="2">Uncharacterized protein</fullName>
    </submittedName>
</protein>
<evidence type="ECO:0000313" key="3">
    <source>
        <dbReference type="Proteomes" id="UP000540412"/>
    </source>
</evidence>
<organism evidence="2 3">
    <name type="scientific">Nocardia transvalensis</name>
    <dbReference type="NCBI Taxonomy" id="37333"/>
    <lineage>
        <taxon>Bacteria</taxon>
        <taxon>Bacillati</taxon>
        <taxon>Actinomycetota</taxon>
        <taxon>Actinomycetes</taxon>
        <taxon>Mycobacteriales</taxon>
        <taxon>Nocardiaceae</taxon>
        <taxon>Nocardia</taxon>
    </lineage>
</organism>
<dbReference type="AlphaFoldDB" id="A0A7W9P842"/>
<comment type="caution">
    <text evidence="2">The sequence shown here is derived from an EMBL/GenBank/DDBJ whole genome shotgun (WGS) entry which is preliminary data.</text>
</comment>
<reference evidence="2 3" key="1">
    <citation type="submission" date="2020-08" db="EMBL/GenBank/DDBJ databases">
        <title>Sequencing the genomes of 1000 actinobacteria strains.</title>
        <authorList>
            <person name="Klenk H.-P."/>
        </authorList>
    </citation>
    <scope>NUCLEOTIDE SEQUENCE [LARGE SCALE GENOMIC DNA]</scope>
    <source>
        <strain evidence="2 3">DSM 43582</strain>
    </source>
</reference>
<keyword evidence="3" id="KW-1185">Reference proteome</keyword>
<sequence length="103" mass="11251">MDDLRRRVLTTVEHARQGLDPADARLLERRVVDLCAEIAGADYAPAERRRLMACCSEARAAARWAMGRPSTNLPPLRPPAAPAERSAVAARRTPLFSPCANTS</sequence>
<feature type="region of interest" description="Disordered" evidence="1">
    <location>
        <begin position="68"/>
        <end position="89"/>
    </location>
</feature>
<evidence type="ECO:0000313" key="2">
    <source>
        <dbReference type="EMBL" id="MBB5911165.1"/>
    </source>
</evidence>
<name>A0A7W9P842_9NOCA</name>
<evidence type="ECO:0000256" key="1">
    <source>
        <dbReference type="SAM" id="MobiDB-lite"/>
    </source>
</evidence>
<dbReference type="Proteomes" id="UP000540412">
    <property type="component" value="Unassembled WGS sequence"/>
</dbReference>
<proteinExistence type="predicted"/>
<dbReference type="EMBL" id="JACHIT010000001">
    <property type="protein sequence ID" value="MBB5911165.1"/>
    <property type="molecule type" value="Genomic_DNA"/>
</dbReference>
<dbReference type="RefSeq" id="WP_040749213.1">
    <property type="nucleotide sequence ID" value="NZ_JACHIT010000001.1"/>
</dbReference>
<gene>
    <name evidence="2" type="ORF">BJY24_000032</name>
</gene>
<accession>A0A7W9P842</accession>